<reference evidence="5" key="1">
    <citation type="journal article" date="2019" name="Int. J. Syst. Evol. Microbiol.">
        <title>The Global Catalogue of Microorganisms (GCM) 10K type strain sequencing project: providing services to taxonomists for standard genome sequencing and annotation.</title>
        <authorList>
            <consortium name="The Broad Institute Genomics Platform"/>
            <consortium name="The Broad Institute Genome Sequencing Center for Infectious Disease"/>
            <person name="Wu L."/>
            <person name="Ma J."/>
        </authorList>
    </citation>
    <scope>NUCLEOTIDE SEQUENCE [LARGE SCALE GENOMIC DNA]</scope>
    <source>
        <strain evidence="5">NBRC 108723</strain>
    </source>
</reference>
<protein>
    <submittedName>
        <fullName evidence="4">ATP-binding protein</fullName>
    </submittedName>
</protein>
<dbReference type="PANTHER" id="PTHR32308">
    <property type="entry name" value="LYASE BETA SUBUNIT, PUTATIVE (AFU_ORTHOLOGUE AFUA_4G13030)-RELATED"/>
    <property type="match status" value="1"/>
</dbReference>
<dbReference type="SUPFAM" id="SSF51621">
    <property type="entry name" value="Phosphoenolpyruvate/pyruvate domain"/>
    <property type="match status" value="1"/>
</dbReference>
<evidence type="ECO:0000313" key="5">
    <source>
        <dbReference type="Proteomes" id="UP001157138"/>
    </source>
</evidence>
<dbReference type="EMBL" id="BSPW01000082">
    <property type="protein sequence ID" value="GLT19694.1"/>
    <property type="molecule type" value="Genomic_DNA"/>
</dbReference>
<dbReference type="Gene3D" id="3.20.20.60">
    <property type="entry name" value="Phosphoenolpyruvate-binding domains"/>
    <property type="match status" value="1"/>
</dbReference>
<sequence length="292" mass="33689">MNTSSYFSLGATLYTPCNHRNLRMILQKGLGSKSMVFCTEDAVLERELSHSLGNLRYSILNLDMSRSKFKRFIRPRNPKVLAEILSYEGIEKIDGFVLPKYDLRNSDEYRNVLKRSTKNFELMPTLESIDVMNATKLPNIRDSLKELKGNIICLRIGGNDLFNILGIKRMPCQTIYETPLRSIIENLIIAFRPYGYELSAPVFDMLHDKDTLTRELNMDVNYGLFGKTAIHPDQVKHIESFFRDYSSNNIKQAEMVLEDISPAVFQVNGQMMEVSCHSNWARRTKHLANSFR</sequence>
<name>A0ABQ6F360_9VIBR</name>
<dbReference type="Proteomes" id="UP001157138">
    <property type="component" value="Unassembled WGS sequence"/>
</dbReference>
<dbReference type="InterPro" id="IPR039480">
    <property type="entry name" value="C-C_Bond_Lyase-like"/>
</dbReference>
<comment type="cofactor">
    <cofactor evidence="1">
        <name>Mg(2+)</name>
        <dbReference type="ChEBI" id="CHEBI:18420"/>
    </cofactor>
</comment>
<dbReference type="PANTHER" id="PTHR32308:SF10">
    <property type="entry name" value="CITRATE LYASE SUBUNIT BETA"/>
    <property type="match status" value="1"/>
</dbReference>
<evidence type="ECO:0000313" key="4">
    <source>
        <dbReference type="EMBL" id="GLT19694.1"/>
    </source>
</evidence>
<evidence type="ECO:0000256" key="3">
    <source>
        <dbReference type="ARBA" id="ARBA00022842"/>
    </source>
</evidence>
<dbReference type="InterPro" id="IPR015813">
    <property type="entry name" value="Pyrv/PenolPyrv_kinase-like_dom"/>
</dbReference>
<dbReference type="PIRSF" id="PIRSF015582">
    <property type="entry name" value="Cit_lyase_B"/>
    <property type="match status" value="1"/>
</dbReference>
<dbReference type="GO" id="GO:0005524">
    <property type="term" value="F:ATP binding"/>
    <property type="evidence" value="ECO:0007669"/>
    <property type="project" value="UniProtKB-KW"/>
</dbReference>
<dbReference type="InterPro" id="IPR040442">
    <property type="entry name" value="Pyrv_kinase-like_dom_sf"/>
</dbReference>
<comment type="caution">
    <text evidence="4">The sequence shown here is derived from an EMBL/GenBank/DDBJ whole genome shotgun (WGS) entry which is preliminary data.</text>
</comment>
<keyword evidence="4" id="KW-0067">ATP-binding</keyword>
<organism evidence="4 5">
    <name type="scientific">Vibrio zhanjiangensis</name>
    <dbReference type="NCBI Taxonomy" id="1046128"/>
    <lineage>
        <taxon>Bacteria</taxon>
        <taxon>Pseudomonadati</taxon>
        <taxon>Pseudomonadota</taxon>
        <taxon>Gammaproteobacteria</taxon>
        <taxon>Vibrionales</taxon>
        <taxon>Vibrionaceae</taxon>
        <taxon>Vibrio</taxon>
    </lineage>
</organism>
<keyword evidence="5" id="KW-1185">Reference proteome</keyword>
<dbReference type="Pfam" id="PF15617">
    <property type="entry name" value="C-C_Bond_Lyase"/>
    <property type="match status" value="1"/>
</dbReference>
<keyword evidence="3" id="KW-0460">Magnesium</keyword>
<evidence type="ECO:0000256" key="2">
    <source>
        <dbReference type="ARBA" id="ARBA00022723"/>
    </source>
</evidence>
<accession>A0ABQ6F360</accession>
<dbReference type="RefSeq" id="WP_284193532.1">
    <property type="nucleotide sequence ID" value="NZ_BSPW01000082.1"/>
</dbReference>
<proteinExistence type="predicted"/>
<gene>
    <name evidence="4" type="ORF">GCM10007938_34770</name>
</gene>
<keyword evidence="4" id="KW-0547">Nucleotide-binding</keyword>
<dbReference type="InterPro" id="IPR011206">
    <property type="entry name" value="Citrate_lyase_beta/mcl1/mcl2"/>
</dbReference>
<evidence type="ECO:0000256" key="1">
    <source>
        <dbReference type="ARBA" id="ARBA00001946"/>
    </source>
</evidence>
<keyword evidence="2" id="KW-0479">Metal-binding</keyword>